<dbReference type="PANTHER" id="PTHR32309:SF13">
    <property type="entry name" value="FERRIC ENTEROBACTIN TRANSPORT PROTEIN FEPE"/>
    <property type="match status" value="1"/>
</dbReference>
<accession>A0ABP8A1Z9</accession>
<gene>
    <name evidence="2" type="ORF">GCM10022218_21920</name>
</gene>
<keyword evidence="1" id="KW-0472">Membrane</keyword>
<dbReference type="PANTHER" id="PTHR32309">
    <property type="entry name" value="TYROSINE-PROTEIN KINASE"/>
    <property type="match status" value="1"/>
</dbReference>
<proteinExistence type="predicted"/>
<feature type="transmembrane region" description="Helical" evidence="1">
    <location>
        <begin position="331"/>
        <end position="352"/>
    </location>
</feature>
<evidence type="ECO:0000256" key="1">
    <source>
        <dbReference type="SAM" id="Phobius"/>
    </source>
</evidence>
<reference evidence="3" key="1">
    <citation type="journal article" date="2019" name="Int. J. Syst. Evol. Microbiol.">
        <title>The Global Catalogue of Microorganisms (GCM) 10K type strain sequencing project: providing services to taxonomists for standard genome sequencing and annotation.</title>
        <authorList>
            <consortium name="The Broad Institute Genomics Platform"/>
            <consortium name="The Broad Institute Genome Sequencing Center for Infectious Disease"/>
            <person name="Wu L."/>
            <person name="Ma J."/>
        </authorList>
    </citation>
    <scope>NUCLEOTIDE SEQUENCE [LARGE SCALE GENOMIC DNA]</scope>
    <source>
        <strain evidence="3">JCM 16722</strain>
    </source>
</reference>
<name>A0ABP8A1Z9_9SPHI</name>
<keyword evidence="1" id="KW-1133">Transmembrane helix</keyword>
<keyword evidence="1" id="KW-0812">Transmembrane</keyword>
<sequence length="358" mass="39558">MTETKNKPDITLKELILSIKNWICYLISKWYVLILAVILGSVAGILYAKIKKPVYTATTSFVLEGAEPGNGLGQYAGIASMMGVDIGGGNGGIFQGDNLIELYKSRTMIEAALLKPSQSDSSKVLLDHYFDMEQLKEEWKKKRPELLMVDFALKHQNSAIMQRRRDSVISKVVDDINAKKLAVGKPDKKLSIIKIDVSGTNEIFAKEFNEALVAEVNEFYIKTKTKKSLDNISILQHKTDSVRAAMNGAISSAAVAIDNTPNLNPTKQVLRVVPAQRSQFSAETNKTILAQLLQNLELSKLALMKEAPLIQIIDNPVYPVRESKMGLIKGAVIGAFLLCFMTVIVLTVLNTIRISMKD</sequence>
<evidence type="ECO:0000313" key="2">
    <source>
        <dbReference type="EMBL" id="GAA4175731.1"/>
    </source>
</evidence>
<evidence type="ECO:0000313" key="3">
    <source>
        <dbReference type="Proteomes" id="UP001500167"/>
    </source>
</evidence>
<dbReference type="Proteomes" id="UP001500167">
    <property type="component" value="Unassembled WGS sequence"/>
</dbReference>
<protein>
    <recommendedName>
        <fullName evidence="4">Lipopolysaccharide biosynthesis protein</fullName>
    </recommendedName>
</protein>
<organism evidence="2 3">
    <name type="scientific">Sphingobacterium ginsenosidimutans</name>
    <dbReference type="NCBI Taxonomy" id="687845"/>
    <lineage>
        <taxon>Bacteria</taxon>
        <taxon>Pseudomonadati</taxon>
        <taxon>Bacteroidota</taxon>
        <taxon>Sphingobacteriia</taxon>
        <taxon>Sphingobacteriales</taxon>
        <taxon>Sphingobacteriaceae</taxon>
        <taxon>Sphingobacterium</taxon>
    </lineage>
</organism>
<comment type="caution">
    <text evidence="2">The sequence shown here is derived from an EMBL/GenBank/DDBJ whole genome shotgun (WGS) entry which is preliminary data.</text>
</comment>
<dbReference type="InterPro" id="IPR050445">
    <property type="entry name" value="Bact_polysacc_biosynth/exp"/>
</dbReference>
<dbReference type="EMBL" id="BAAAZK010000006">
    <property type="protein sequence ID" value="GAA4175731.1"/>
    <property type="molecule type" value="Genomic_DNA"/>
</dbReference>
<evidence type="ECO:0008006" key="4">
    <source>
        <dbReference type="Google" id="ProtNLM"/>
    </source>
</evidence>
<feature type="transmembrane region" description="Helical" evidence="1">
    <location>
        <begin position="30"/>
        <end position="48"/>
    </location>
</feature>
<keyword evidence="3" id="KW-1185">Reference proteome</keyword>